<accession>A0A9P7DKU7</accession>
<name>A0A9P7DKU7_9AGAM</name>
<dbReference type="Proteomes" id="UP000719766">
    <property type="component" value="Unassembled WGS sequence"/>
</dbReference>
<feature type="signal peptide" evidence="2">
    <location>
        <begin position="1"/>
        <end position="19"/>
    </location>
</feature>
<dbReference type="PANTHER" id="PTHR35043">
    <property type="entry name" value="TRANSCRIPTION FACTOR DOMAIN-CONTAINING PROTEIN"/>
    <property type="match status" value="1"/>
</dbReference>
<keyword evidence="1" id="KW-0472">Membrane</keyword>
<keyword evidence="1" id="KW-0812">Transmembrane</keyword>
<reference evidence="3" key="1">
    <citation type="journal article" date="2020" name="New Phytol.">
        <title>Comparative genomics reveals dynamic genome evolution in host specialist ectomycorrhizal fungi.</title>
        <authorList>
            <person name="Lofgren L.A."/>
            <person name="Nguyen N.H."/>
            <person name="Vilgalys R."/>
            <person name="Ruytinx J."/>
            <person name="Liao H.L."/>
            <person name="Branco S."/>
            <person name="Kuo A."/>
            <person name="LaButti K."/>
            <person name="Lipzen A."/>
            <person name="Andreopoulos W."/>
            <person name="Pangilinan J."/>
            <person name="Riley R."/>
            <person name="Hundley H."/>
            <person name="Na H."/>
            <person name="Barry K."/>
            <person name="Grigoriev I.V."/>
            <person name="Stajich J.E."/>
            <person name="Kennedy P.G."/>
        </authorList>
    </citation>
    <scope>NUCLEOTIDE SEQUENCE</scope>
    <source>
        <strain evidence="3">S12</strain>
    </source>
</reference>
<keyword evidence="4" id="KW-1185">Reference proteome</keyword>
<evidence type="ECO:0000256" key="1">
    <source>
        <dbReference type="SAM" id="Phobius"/>
    </source>
</evidence>
<feature type="transmembrane region" description="Helical" evidence="1">
    <location>
        <begin position="253"/>
        <end position="271"/>
    </location>
</feature>
<dbReference type="OrthoDB" id="9451547at2759"/>
<keyword evidence="2" id="KW-0732">Signal</keyword>
<sequence length="499" mass="57066">MLLLVFFCIILYLVGVIQAAPTIIATNITTSDNVEAPSFTTRTLWTIIFSSVLTLFACIYSAIHPNIPNPKESGHRYILWRQLSMTIMALIAPELIVAWAMRQWFSAHQVTRRFEKSGYPNLIIRPNSEEIDVPATGNCFTRFLLRLPFVRLLILLAKGPLSVLVFLWRFLCAPMRCFANWIEPEPSESDLEDYTWTQTHSFFVLMGGFMLYVDGKPYLTLRPDYILKLIQDKCIDVPTLTAKQIRDRSKGNAISKALVVLQVAWFVLQLITRAIYHLETTQLEVGTLAFAVLSFLTYAMWWDKPLDVRCSHPVYWKSTESMPEDHIDTSDTDEFAPLPIARSIFELMGFPRIPTSQKLQVPTFDGSITLDGSNRKVLRLAAMLMATIFGGVHCMAWFFAFPTHQEQMLWRISAVATTCTPWLCWSLYSDSEVTHSVLQHFPNPLKYVVWGVYFLIYFACFALYVPARAVLLVLMFTTLHNLPPDAYKAASWTSMVPHL</sequence>
<dbReference type="AlphaFoldDB" id="A0A9P7DKU7"/>
<keyword evidence="1" id="KW-1133">Transmembrane helix</keyword>
<feature type="transmembrane region" description="Helical" evidence="1">
    <location>
        <begin position="83"/>
        <end position="101"/>
    </location>
</feature>
<feature type="transmembrane region" description="Helical" evidence="1">
    <location>
        <begin position="43"/>
        <end position="63"/>
    </location>
</feature>
<dbReference type="GeneID" id="64603790"/>
<protein>
    <recommendedName>
        <fullName evidence="5">Wax synthase domain-containing protein</fullName>
    </recommendedName>
</protein>
<evidence type="ECO:0000256" key="2">
    <source>
        <dbReference type="SAM" id="SignalP"/>
    </source>
</evidence>
<evidence type="ECO:0008006" key="5">
    <source>
        <dbReference type="Google" id="ProtNLM"/>
    </source>
</evidence>
<evidence type="ECO:0000313" key="3">
    <source>
        <dbReference type="EMBL" id="KAG1797334.1"/>
    </source>
</evidence>
<feature type="transmembrane region" description="Helical" evidence="1">
    <location>
        <begin position="152"/>
        <end position="172"/>
    </location>
</feature>
<dbReference type="EMBL" id="JABBWE010000016">
    <property type="protein sequence ID" value="KAG1797334.1"/>
    <property type="molecule type" value="Genomic_DNA"/>
</dbReference>
<feature type="transmembrane region" description="Helical" evidence="1">
    <location>
        <begin position="380"/>
        <end position="401"/>
    </location>
</feature>
<dbReference type="RefSeq" id="XP_041162444.1">
    <property type="nucleotide sequence ID" value="XM_041310026.1"/>
</dbReference>
<feature type="chain" id="PRO_5040479750" description="Wax synthase domain-containing protein" evidence="2">
    <location>
        <begin position="20"/>
        <end position="499"/>
    </location>
</feature>
<feature type="transmembrane region" description="Helical" evidence="1">
    <location>
        <begin position="448"/>
        <end position="467"/>
    </location>
</feature>
<proteinExistence type="predicted"/>
<organism evidence="3 4">
    <name type="scientific">Suillus plorans</name>
    <dbReference type="NCBI Taxonomy" id="116603"/>
    <lineage>
        <taxon>Eukaryota</taxon>
        <taxon>Fungi</taxon>
        <taxon>Dikarya</taxon>
        <taxon>Basidiomycota</taxon>
        <taxon>Agaricomycotina</taxon>
        <taxon>Agaricomycetes</taxon>
        <taxon>Agaricomycetidae</taxon>
        <taxon>Boletales</taxon>
        <taxon>Suillineae</taxon>
        <taxon>Suillaceae</taxon>
        <taxon>Suillus</taxon>
    </lineage>
</organism>
<evidence type="ECO:0000313" key="4">
    <source>
        <dbReference type="Proteomes" id="UP000719766"/>
    </source>
</evidence>
<feature type="transmembrane region" description="Helical" evidence="1">
    <location>
        <begin position="283"/>
        <end position="301"/>
    </location>
</feature>
<gene>
    <name evidence="3" type="ORF">HD556DRAFT_251302</name>
</gene>
<dbReference type="PANTHER" id="PTHR35043:SF7">
    <property type="entry name" value="TRANSCRIPTION FACTOR DOMAIN-CONTAINING PROTEIN"/>
    <property type="match status" value="1"/>
</dbReference>
<comment type="caution">
    <text evidence="3">The sequence shown here is derived from an EMBL/GenBank/DDBJ whole genome shotgun (WGS) entry which is preliminary data.</text>
</comment>